<evidence type="ECO:0000313" key="3">
    <source>
        <dbReference type="RefSeq" id="XP_023934350.1"/>
    </source>
</evidence>
<sequence length="161" mass="18327">MIELEEVVSKLRWYVTGLSEIRRNWEDSITFESDNLFYYREGDQLSQGDNGLIVCKSLVNNESSVLSKVAYLIHRITERYSMMVIQVYAPTSTQIDEDVEVLYEDISKAIHASHSYYNIEMGDFNAKLDVRSGSKESSIWLRATEPQGPSSGNHHRGNGLG</sequence>
<dbReference type="AlphaFoldDB" id="A0A6J1MGP8"/>
<dbReference type="RefSeq" id="XP_023934350.1">
    <property type="nucleotide sequence ID" value="XM_024078582.2"/>
</dbReference>
<feature type="region of interest" description="Disordered" evidence="1">
    <location>
        <begin position="142"/>
        <end position="161"/>
    </location>
</feature>
<evidence type="ECO:0000313" key="2">
    <source>
        <dbReference type="Proteomes" id="UP001652582"/>
    </source>
</evidence>
<dbReference type="InterPro" id="IPR036691">
    <property type="entry name" value="Endo/exonu/phosph_ase_sf"/>
</dbReference>
<protein>
    <submittedName>
        <fullName evidence="3">Uncharacterized protein LOC112043258</fullName>
    </submittedName>
</protein>
<dbReference type="GeneID" id="112043258"/>
<name>A0A6J1MGP8_BICAN</name>
<dbReference type="Gene3D" id="3.60.10.10">
    <property type="entry name" value="Endonuclease/exonuclease/phosphatase"/>
    <property type="match status" value="1"/>
</dbReference>
<dbReference type="KEGG" id="bany:112043258"/>
<organism evidence="2 3">
    <name type="scientific">Bicyclus anynana</name>
    <name type="common">Squinting bush brown butterfly</name>
    <dbReference type="NCBI Taxonomy" id="110368"/>
    <lineage>
        <taxon>Eukaryota</taxon>
        <taxon>Metazoa</taxon>
        <taxon>Ecdysozoa</taxon>
        <taxon>Arthropoda</taxon>
        <taxon>Hexapoda</taxon>
        <taxon>Insecta</taxon>
        <taxon>Pterygota</taxon>
        <taxon>Neoptera</taxon>
        <taxon>Endopterygota</taxon>
        <taxon>Lepidoptera</taxon>
        <taxon>Glossata</taxon>
        <taxon>Ditrysia</taxon>
        <taxon>Papilionoidea</taxon>
        <taxon>Nymphalidae</taxon>
        <taxon>Satyrinae</taxon>
        <taxon>Satyrini</taxon>
        <taxon>Mycalesina</taxon>
        <taxon>Bicyclus</taxon>
    </lineage>
</organism>
<proteinExistence type="predicted"/>
<gene>
    <name evidence="3" type="primary">LOC112043258</name>
</gene>
<dbReference type="OrthoDB" id="5824787at2759"/>
<keyword evidence="2" id="KW-1185">Reference proteome</keyword>
<evidence type="ECO:0000256" key="1">
    <source>
        <dbReference type="SAM" id="MobiDB-lite"/>
    </source>
</evidence>
<reference evidence="3" key="2">
    <citation type="submission" date="2025-08" db="UniProtKB">
        <authorList>
            <consortium name="RefSeq"/>
        </authorList>
    </citation>
    <scope>IDENTIFICATION</scope>
</reference>
<dbReference type="Proteomes" id="UP001652582">
    <property type="component" value="Chromosome 2"/>
</dbReference>
<dbReference type="SUPFAM" id="SSF56219">
    <property type="entry name" value="DNase I-like"/>
    <property type="match status" value="1"/>
</dbReference>
<reference evidence="2" key="1">
    <citation type="submission" date="2025-05" db="UniProtKB">
        <authorList>
            <consortium name="RefSeq"/>
        </authorList>
    </citation>
    <scope>NUCLEOTIDE SEQUENCE [LARGE SCALE GENOMIC DNA]</scope>
</reference>
<accession>A0A6J1MGP8</accession>